<comment type="caution">
    <text evidence="2">The sequence shown here is derived from an EMBL/GenBank/DDBJ whole genome shotgun (WGS) entry which is preliminary data.</text>
</comment>
<accession>A0A2V2ZJV7</accession>
<protein>
    <submittedName>
        <fullName evidence="2">Uncharacterized protein</fullName>
    </submittedName>
</protein>
<evidence type="ECO:0000256" key="1">
    <source>
        <dbReference type="SAM" id="MobiDB-lite"/>
    </source>
</evidence>
<organism evidence="2 3">
    <name type="scientific">Cytobacillus oceanisediminis</name>
    <dbReference type="NCBI Taxonomy" id="665099"/>
    <lineage>
        <taxon>Bacteria</taxon>
        <taxon>Bacillati</taxon>
        <taxon>Bacillota</taxon>
        <taxon>Bacilli</taxon>
        <taxon>Bacillales</taxon>
        <taxon>Bacillaceae</taxon>
        <taxon>Cytobacillus</taxon>
    </lineage>
</organism>
<dbReference type="RefSeq" id="WP_110067108.1">
    <property type="nucleotide sequence ID" value="NZ_QGTW01000016.1"/>
</dbReference>
<evidence type="ECO:0000313" key="2">
    <source>
        <dbReference type="EMBL" id="PWW20213.1"/>
    </source>
</evidence>
<feature type="compositionally biased region" description="Polar residues" evidence="1">
    <location>
        <begin position="138"/>
        <end position="147"/>
    </location>
</feature>
<proteinExistence type="predicted"/>
<evidence type="ECO:0000313" key="3">
    <source>
        <dbReference type="Proteomes" id="UP000247150"/>
    </source>
</evidence>
<sequence>MKQGNIESFSNLSQFRDIEDFNNNFEQWMLDIKREFTKSELIALKYLKRYCAKVAGVSNAKIATITKTAYENNQPVSRSTVKRMVQKAKNLGLLNVYETERKNGSKSSNIYVFNRFVKAEEPSISVNAEPSKPEELNPPQTDNLSKTNNKNNNKRTEDVNYSETKRETLDASFVSERVPAEFVSLVKCFFDDAKQIEEYWKMVIISAYKNKITGEIIEIALQAFRTLIRKIKFSSVTNPYGFFYGVLNRKFKVISLNQSFNDWWKAI</sequence>
<dbReference type="Proteomes" id="UP000247150">
    <property type="component" value="Unassembled WGS sequence"/>
</dbReference>
<dbReference type="EMBL" id="QGTW01000016">
    <property type="protein sequence ID" value="PWW20213.1"/>
    <property type="molecule type" value="Genomic_DNA"/>
</dbReference>
<name>A0A2V2ZJV7_9BACI</name>
<reference evidence="2 3" key="1">
    <citation type="submission" date="2018-05" db="EMBL/GenBank/DDBJ databases">
        <title>Freshwater and sediment microbial communities from various areas in North America, analyzing microbe dynamics in response to fracking.</title>
        <authorList>
            <person name="Lamendella R."/>
        </authorList>
    </citation>
    <scope>NUCLEOTIDE SEQUENCE [LARGE SCALE GENOMIC DNA]</scope>
    <source>
        <strain evidence="2 3">15_TX</strain>
    </source>
</reference>
<feature type="region of interest" description="Disordered" evidence="1">
    <location>
        <begin position="124"/>
        <end position="162"/>
    </location>
</feature>
<gene>
    <name evidence="2" type="ORF">DFO73_11627</name>
</gene>
<dbReference type="AlphaFoldDB" id="A0A2V2ZJV7"/>
<dbReference type="OrthoDB" id="2697418at2"/>